<keyword evidence="3" id="KW-1185">Reference proteome</keyword>
<dbReference type="STRING" id="1032488.HMPREF9371_2319"/>
<dbReference type="EMBL" id="AGAY01000077">
    <property type="protein sequence ID" value="EGY51462.1"/>
    <property type="molecule type" value="Genomic_DNA"/>
</dbReference>
<comment type="caution">
    <text evidence="2">The sequence shown here is derived from an EMBL/GenBank/DDBJ whole genome shotgun (WGS) entry which is preliminary data.</text>
</comment>
<reference evidence="2 3" key="1">
    <citation type="submission" date="2011-05" db="EMBL/GenBank/DDBJ databases">
        <authorList>
            <person name="Muzny D."/>
            <person name="Qin X."/>
            <person name="Deng J."/>
            <person name="Jiang H."/>
            <person name="Liu Y."/>
            <person name="Qu J."/>
            <person name="Song X.-Z."/>
            <person name="Zhang L."/>
            <person name="Thornton R."/>
            <person name="Coyle M."/>
            <person name="Francisco L."/>
            <person name="Jackson L."/>
            <person name="Javaid M."/>
            <person name="Korchina V."/>
            <person name="Kovar C."/>
            <person name="Mata R."/>
            <person name="Mathew T."/>
            <person name="Ngo R."/>
            <person name="Nguyen L."/>
            <person name="Nguyen N."/>
            <person name="Okwuonu G."/>
            <person name="Ongeri F."/>
            <person name="Pham C."/>
            <person name="Simmons D."/>
            <person name="Wilczek-Boney K."/>
            <person name="Hale W."/>
            <person name="Jakkamsetti A."/>
            <person name="Pham P."/>
            <person name="Ruth R."/>
            <person name="San Lucas F."/>
            <person name="Warren J."/>
            <person name="Zhang J."/>
            <person name="Zhao Z."/>
            <person name="Zhou C."/>
            <person name="Zhu D."/>
            <person name="Lee S."/>
            <person name="Bess C."/>
            <person name="Blankenburg K."/>
            <person name="Forbes L."/>
            <person name="Fu Q."/>
            <person name="Gubbala S."/>
            <person name="Hirani K."/>
            <person name="Jayaseelan J.C."/>
            <person name="Lara F."/>
            <person name="Munidasa M."/>
            <person name="Palculict T."/>
            <person name="Patil S."/>
            <person name="Pu L.-L."/>
            <person name="Saada N."/>
            <person name="Tang L."/>
            <person name="Weissenberger G."/>
            <person name="Zhu Y."/>
            <person name="Hemphill L."/>
            <person name="Shang Y."/>
            <person name="Youmans B."/>
            <person name="Ayvaz T."/>
            <person name="Ross M."/>
            <person name="Santibanez J."/>
            <person name="Aqrawi P."/>
            <person name="Gross S."/>
            <person name="Joshi V."/>
            <person name="Fowler G."/>
            <person name="Nazareth L."/>
            <person name="Reid J."/>
            <person name="Worley K."/>
            <person name="Petrosino J."/>
            <person name="Highlander S."/>
            <person name="Gibbs R."/>
        </authorList>
    </citation>
    <scope>NUCLEOTIDE SEQUENCE [LARGE SCALE GENOMIC DNA]</scope>
    <source>
        <strain evidence="2 3">871</strain>
    </source>
</reference>
<evidence type="ECO:0000313" key="2">
    <source>
        <dbReference type="EMBL" id="EGY51462.1"/>
    </source>
</evidence>
<dbReference type="PATRIC" id="fig|1032488.3.peg.2188"/>
<dbReference type="Proteomes" id="UP000003019">
    <property type="component" value="Unassembled WGS sequence"/>
</dbReference>
<name>G4CL28_9NEIS</name>
<dbReference type="HOGENOM" id="CLU_1407476_0_0_4"/>
<evidence type="ECO:0008006" key="4">
    <source>
        <dbReference type="Google" id="ProtNLM"/>
    </source>
</evidence>
<evidence type="ECO:0000256" key="1">
    <source>
        <dbReference type="SAM" id="Coils"/>
    </source>
</evidence>
<evidence type="ECO:0000313" key="3">
    <source>
        <dbReference type="Proteomes" id="UP000003019"/>
    </source>
</evidence>
<accession>G4CL28</accession>
<dbReference type="AlphaFoldDB" id="G4CL28"/>
<organism evidence="2 3">
    <name type="scientific">Neisseria shayeganii 871</name>
    <dbReference type="NCBI Taxonomy" id="1032488"/>
    <lineage>
        <taxon>Bacteria</taxon>
        <taxon>Pseudomonadati</taxon>
        <taxon>Pseudomonadota</taxon>
        <taxon>Betaproteobacteria</taxon>
        <taxon>Neisseriales</taxon>
        <taxon>Neisseriaceae</taxon>
        <taxon>Neisseria</taxon>
    </lineage>
</organism>
<keyword evidence="1" id="KW-0175">Coiled coil</keyword>
<feature type="coiled-coil region" evidence="1">
    <location>
        <begin position="105"/>
        <end position="132"/>
    </location>
</feature>
<sequence>MFRFRLSAAGQGGGAAGYLKADTCRFVGIKFQINPFFANFITIYKQACWILTCDAGTIAPLDFPLHPTKRTNEMKKVCISLLLAAGLAAPALTLADNGQDTAARLLYLEQRVEELSRRVLTLEQQNRQQQHIIIENRRQTPATYVCSVSVFGKNYEALEQNEGVARHRVRQACTAQQNAIFCTDRDIKCRSYR</sequence>
<gene>
    <name evidence="2" type="ORF">HMPREF9371_2319</name>
</gene>
<proteinExistence type="predicted"/>
<protein>
    <recommendedName>
        <fullName evidence="4">Periplasmic protein</fullName>
    </recommendedName>
</protein>